<keyword evidence="1" id="KW-0472">Membrane</keyword>
<sequence>MKLKHRIVQVKQLLKEQVCKDDKFSLVKAFELFAKLQMIVWIVKTISIISVYILSIFIEFAPVLKAFFEFLENLASTLSYKNKKEFFYGFF</sequence>
<evidence type="ECO:0000313" key="2">
    <source>
        <dbReference type="EMBL" id="OQO71657.1"/>
    </source>
</evidence>
<name>A0A1V8YGG5_9ENTE</name>
<keyword evidence="1" id="KW-1133">Transmembrane helix</keyword>
<accession>A0A1V8YGG5</accession>
<dbReference type="Proteomes" id="UP000192477">
    <property type="component" value="Unassembled WGS sequence"/>
</dbReference>
<dbReference type="STRING" id="112904.BH747_02170"/>
<keyword evidence="1" id="KW-0812">Transmembrane</keyword>
<organism evidence="2 3">
    <name type="scientific">Enterococcus villorum</name>
    <dbReference type="NCBI Taxonomy" id="112904"/>
    <lineage>
        <taxon>Bacteria</taxon>
        <taxon>Bacillati</taxon>
        <taxon>Bacillota</taxon>
        <taxon>Bacilli</taxon>
        <taxon>Lactobacillales</taxon>
        <taxon>Enterococcaceae</taxon>
        <taxon>Enterococcus</taxon>
    </lineage>
</organism>
<dbReference type="EMBL" id="MJEA01000001">
    <property type="protein sequence ID" value="OQO71657.1"/>
    <property type="molecule type" value="Genomic_DNA"/>
</dbReference>
<evidence type="ECO:0000313" key="3">
    <source>
        <dbReference type="Proteomes" id="UP000192477"/>
    </source>
</evidence>
<dbReference type="AlphaFoldDB" id="A0A1V8YGG5"/>
<feature type="transmembrane region" description="Helical" evidence="1">
    <location>
        <begin position="38"/>
        <end position="58"/>
    </location>
</feature>
<protein>
    <submittedName>
        <fullName evidence="2">Uncharacterized protein</fullName>
    </submittedName>
</protein>
<gene>
    <name evidence="2" type="ORF">BH747_02170</name>
</gene>
<evidence type="ECO:0000256" key="1">
    <source>
        <dbReference type="SAM" id="Phobius"/>
    </source>
</evidence>
<reference evidence="2 3" key="1">
    <citation type="journal article" date="2017" name="BMC Microbiol.">
        <title>Comparative genomics of Enterococcus spp. isolated from bovine feces.</title>
        <authorList>
            <person name="Beukers A.G."/>
            <person name="Zaheer R."/>
            <person name="Goji N."/>
            <person name="Amoako K.K."/>
            <person name="Chaves A.V."/>
            <person name="Ward M.P."/>
            <person name="McAllister T.A."/>
        </authorList>
    </citation>
    <scope>NUCLEOTIDE SEQUENCE [LARGE SCALE GENOMIC DNA]</scope>
    <source>
        <strain evidence="2 3">F1129D 143</strain>
    </source>
</reference>
<proteinExistence type="predicted"/>
<comment type="caution">
    <text evidence="2">The sequence shown here is derived from an EMBL/GenBank/DDBJ whole genome shotgun (WGS) entry which is preliminary data.</text>
</comment>